<dbReference type="Proteomes" id="UP000644610">
    <property type="component" value="Unassembled WGS sequence"/>
</dbReference>
<evidence type="ECO:0008006" key="3">
    <source>
        <dbReference type="Google" id="ProtNLM"/>
    </source>
</evidence>
<comment type="caution">
    <text evidence="1">The sequence shown here is derived from an EMBL/GenBank/DDBJ whole genome shotgun (WGS) entry which is preliminary data.</text>
</comment>
<keyword evidence="2" id="KW-1185">Reference proteome</keyword>
<evidence type="ECO:0000313" key="1">
    <source>
        <dbReference type="EMBL" id="GII50992.1"/>
    </source>
</evidence>
<dbReference type="InterPro" id="IPR011004">
    <property type="entry name" value="Trimer_LpxA-like_sf"/>
</dbReference>
<name>A0A8J3XQL4_9ACTN</name>
<dbReference type="EMBL" id="BOOQ01000058">
    <property type="protein sequence ID" value="GII50992.1"/>
    <property type="molecule type" value="Genomic_DNA"/>
</dbReference>
<evidence type="ECO:0000313" key="2">
    <source>
        <dbReference type="Proteomes" id="UP000644610"/>
    </source>
</evidence>
<protein>
    <recommendedName>
        <fullName evidence="3">Antibiotic acetyltransferase</fullName>
    </recommendedName>
</protein>
<dbReference type="AlphaFoldDB" id="A0A8J3XQL4"/>
<accession>A0A8J3XQL4</accession>
<dbReference type="Gene3D" id="2.160.10.10">
    <property type="entry name" value="Hexapeptide repeat proteins"/>
    <property type="match status" value="1"/>
</dbReference>
<sequence length="101" mass="10950">MPSAVECGPTPLPASLLQAHALGKYCAIASGTRFLVPPYAIVGGNPATVIRKRFADADVDRLLRAAWWDWPVDLVTEHLRTIMAGTPAEIERIAATRKVVE</sequence>
<gene>
    <name evidence="1" type="ORF">Psi02_74160</name>
</gene>
<organism evidence="1 2">
    <name type="scientific">Planotetraspora silvatica</name>
    <dbReference type="NCBI Taxonomy" id="234614"/>
    <lineage>
        <taxon>Bacteria</taxon>
        <taxon>Bacillati</taxon>
        <taxon>Actinomycetota</taxon>
        <taxon>Actinomycetes</taxon>
        <taxon>Streptosporangiales</taxon>
        <taxon>Streptosporangiaceae</taxon>
        <taxon>Planotetraspora</taxon>
    </lineage>
</organism>
<proteinExistence type="predicted"/>
<dbReference type="SUPFAM" id="SSF51161">
    <property type="entry name" value="Trimeric LpxA-like enzymes"/>
    <property type="match status" value="1"/>
</dbReference>
<reference evidence="1" key="1">
    <citation type="submission" date="2021-01" db="EMBL/GenBank/DDBJ databases">
        <title>Whole genome shotgun sequence of Planotetraspora silvatica NBRC 100141.</title>
        <authorList>
            <person name="Komaki H."/>
            <person name="Tamura T."/>
        </authorList>
    </citation>
    <scope>NUCLEOTIDE SEQUENCE</scope>
    <source>
        <strain evidence="1">NBRC 100141</strain>
    </source>
</reference>